<dbReference type="InterPro" id="IPR038713">
    <property type="entry name" value="Terminase_Gp1_N_sf"/>
</dbReference>
<evidence type="ECO:0000256" key="1">
    <source>
        <dbReference type="ARBA" id="ARBA00022612"/>
    </source>
</evidence>
<evidence type="ECO:0000256" key="2">
    <source>
        <dbReference type="ARBA" id="ARBA00023219"/>
    </source>
</evidence>
<name>A0A645EBI4_9ZZZZ</name>
<keyword evidence="1" id="KW-1188">Viral release from host cell</keyword>
<evidence type="ECO:0000313" key="3">
    <source>
        <dbReference type="EMBL" id="MPM99404.1"/>
    </source>
</evidence>
<keyword evidence="2" id="KW-0231">Viral genome packaging</keyword>
<sequence>MAKLTDKQMIFANEYLIDLNATRAYKKAYPNVKKDSVAAANGNRLLRNAKVKNYIDEQLKKIEDESIADATEVMKYLTAVMRNELTEEVVVVEGEGEGCSSARIVKKDISAKDRNKAAELLGKRYRLFVEKVEADVNANINSTAKLDSILEQLGEDE</sequence>
<dbReference type="AlphaFoldDB" id="A0A645EBI4"/>
<comment type="caution">
    <text evidence="3">The sequence shown here is derived from an EMBL/GenBank/DDBJ whole genome shotgun (WGS) entry which is preliminary data.</text>
</comment>
<evidence type="ECO:0008006" key="4">
    <source>
        <dbReference type="Google" id="ProtNLM"/>
    </source>
</evidence>
<gene>
    <name evidence="3" type="ORF">SDC9_146595</name>
</gene>
<reference evidence="3" key="1">
    <citation type="submission" date="2019-08" db="EMBL/GenBank/DDBJ databases">
        <authorList>
            <person name="Kucharzyk K."/>
            <person name="Murdoch R.W."/>
            <person name="Higgins S."/>
            <person name="Loffler F."/>
        </authorList>
    </citation>
    <scope>NUCLEOTIDE SEQUENCE</scope>
</reference>
<accession>A0A645EBI4</accession>
<proteinExistence type="predicted"/>
<dbReference type="Pfam" id="PF03592">
    <property type="entry name" value="Terminase_2"/>
    <property type="match status" value="1"/>
</dbReference>
<dbReference type="Gene3D" id="1.10.10.1400">
    <property type="entry name" value="Terminase, small subunit, N-terminal DNA-binding domain, HTH motif"/>
    <property type="match status" value="1"/>
</dbReference>
<dbReference type="InterPro" id="IPR005335">
    <property type="entry name" value="Terminase_ssu"/>
</dbReference>
<organism evidence="3">
    <name type="scientific">bioreactor metagenome</name>
    <dbReference type="NCBI Taxonomy" id="1076179"/>
    <lineage>
        <taxon>unclassified sequences</taxon>
        <taxon>metagenomes</taxon>
        <taxon>ecological metagenomes</taxon>
    </lineage>
</organism>
<dbReference type="PANTHER" id="PTHR41328">
    <property type="entry name" value="TERMINASE SMALL SUBUNIT-RELATED"/>
    <property type="match status" value="1"/>
</dbReference>
<dbReference type="InterPro" id="IPR052404">
    <property type="entry name" value="SPP1-like_terminase"/>
</dbReference>
<protein>
    <recommendedName>
        <fullName evidence="4">Terminase small subunit</fullName>
    </recommendedName>
</protein>
<dbReference type="Gene3D" id="6.10.140.2160">
    <property type="match status" value="1"/>
</dbReference>
<dbReference type="PANTHER" id="PTHR41328:SF2">
    <property type="entry name" value="TERMINASE SMALL SUBUNIT"/>
    <property type="match status" value="1"/>
</dbReference>
<dbReference type="EMBL" id="VSSQ01045499">
    <property type="protein sequence ID" value="MPM99404.1"/>
    <property type="molecule type" value="Genomic_DNA"/>
</dbReference>
<dbReference type="GO" id="GO:0051276">
    <property type="term" value="P:chromosome organization"/>
    <property type="evidence" value="ECO:0007669"/>
    <property type="project" value="InterPro"/>
</dbReference>